<comment type="subcellular location">
    <subcellularLocation>
        <location evidence="1 10">Cell outer membrane</location>
        <topology evidence="1 10">Multi-pass membrane protein</topology>
    </subcellularLocation>
</comment>
<organism evidence="12 13">
    <name type="scientific">Capnocytophaga canimorsus</name>
    <dbReference type="NCBI Taxonomy" id="28188"/>
    <lineage>
        <taxon>Bacteria</taxon>
        <taxon>Pseudomonadati</taxon>
        <taxon>Bacteroidota</taxon>
        <taxon>Flavobacteriia</taxon>
        <taxon>Flavobacteriales</taxon>
        <taxon>Flavobacteriaceae</taxon>
        <taxon>Capnocytophaga</taxon>
    </lineage>
</organism>
<dbReference type="GO" id="GO:0044718">
    <property type="term" value="P:siderophore transmembrane transport"/>
    <property type="evidence" value="ECO:0007669"/>
    <property type="project" value="TreeGrafter"/>
</dbReference>
<dbReference type="InterPro" id="IPR012910">
    <property type="entry name" value="Plug_dom"/>
</dbReference>
<evidence type="ECO:0000256" key="6">
    <source>
        <dbReference type="ARBA" id="ARBA00023077"/>
    </source>
</evidence>
<reference evidence="12 13" key="1">
    <citation type="submission" date="2015-01" db="EMBL/GenBank/DDBJ databases">
        <authorList>
            <person name="Xiang T."/>
            <person name="Song Y."/>
            <person name="Huang L."/>
            <person name="Wang B."/>
            <person name="Wu P."/>
        </authorList>
    </citation>
    <scope>NUCLEOTIDE SEQUENCE [LARGE SCALE GENOMIC DNA]</scope>
    <source>
        <strain evidence="12 13">Cc12</strain>
    </source>
</reference>
<comment type="similarity">
    <text evidence="10 11">Belongs to the TonB-dependent receptor family.</text>
</comment>
<dbReference type="GeneID" id="69580869"/>
<dbReference type="GO" id="GO:0015344">
    <property type="term" value="F:siderophore uptake transmembrane transporter activity"/>
    <property type="evidence" value="ECO:0007669"/>
    <property type="project" value="TreeGrafter"/>
</dbReference>
<keyword evidence="3 10" id="KW-1134">Transmembrane beta strand</keyword>
<dbReference type="Gene3D" id="2.60.40.1120">
    <property type="entry name" value="Carboxypeptidase-like, regulatory domain"/>
    <property type="match status" value="1"/>
</dbReference>
<dbReference type="RefSeq" id="WP_042001086.1">
    <property type="nucleotide sequence ID" value="NZ_CP022382.1"/>
</dbReference>
<keyword evidence="5" id="KW-0732">Signal</keyword>
<evidence type="ECO:0000313" key="13">
    <source>
        <dbReference type="Proteomes" id="UP000044026"/>
    </source>
</evidence>
<evidence type="ECO:0000256" key="11">
    <source>
        <dbReference type="RuleBase" id="RU003357"/>
    </source>
</evidence>
<evidence type="ECO:0000256" key="9">
    <source>
        <dbReference type="ARBA" id="ARBA00023237"/>
    </source>
</evidence>
<evidence type="ECO:0000256" key="5">
    <source>
        <dbReference type="ARBA" id="ARBA00022729"/>
    </source>
</evidence>
<dbReference type="InterPro" id="IPR008969">
    <property type="entry name" value="CarboxyPept-like_regulatory"/>
</dbReference>
<evidence type="ECO:0000256" key="1">
    <source>
        <dbReference type="ARBA" id="ARBA00004571"/>
    </source>
</evidence>
<evidence type="ECO:0000256" key="2">
    <source>
        <dbReference type="ARBA" id="ARBA00022448"/>
    </source>
</evidence>
<proteinExistence type="inferred from homology"/>
<dbReference type="Pfam" id="PF13715">
    <property type="entry name" value="CarbopepD_reg_2"/>
    <property type="match status" value="1"/>
</dbReference>
<dbReference type="SUPFAM" id="SSF49464">
    <property type="entry name" value="Carboxypeptidase regulatory domain-like"/>
    <property type="match status" value="1"/>
</dbReference>
<dbReference type="Pfam" id="PF00593">
    <property type="entry name" value="TonB_dep_Rec_b-barrel"/>
    <property type="match status" value="1"/>
</dbReference>
<dbReference type="SUPFAM" id="SSF56935">
    <property type="entry name" value="Porins"/>
    <property type="match status" value="1"/>
</dbReference>
<evidence type="ECO:0000313" key="12">
    <source>
        <dbReference type="EMBL" id="CEN38920.1"/>
    </source>
</evidence>
<keyword evidence="2 10" id="KW-0813">Transport</keyword>
<dbReference type="InterPro" id="IPR037066">
    <property type="entry name" value="Plug_dom_sf"/>
</dbReference>
<dbReference type="Proteomes" id="UP000044026">
    <property type="component" value="Unassembled WGS sequence"/>
</dbReference>
<keyword evidence="8" id="KW-0675">Receptor</keyword>
<gene>
    <name evidence="12" type="ORF">CCAN12_740086</name>
</gene>
<dbReference type="Gene3D" id="2.170.130.10">
    <property type="entry name" value="TonB-dependent receptor, plug domain"/>
    <property type="match status" value="1"/>
</dbReference>
<sequence length="748" mass="85522">MKFNLFFMLCLPPIFLWGQNISGNVSDEKNNPLMGVNIFWEGTSKGVTTDTDGNFTIASVSDSNTLIFSYIGFKTQKVIVKPSEKLQIRLLPETDLDEVVVSHKKQTTVRSKYQVANLQVMSHQELLKAACCNLSESFSTNPSIDVHFSDAVTGNKQIKMLGLTSPYILMAEENVPAIRGASQAYGLSFIPGTWIESIQITKGAGSVTNGYESISGQINYEILKPATNTPIFFNAYAANDGRFELNNHLNHHFSDKWSATLFIHGNLRKQKSDHNSDGFLDHPIGNQINLLNRWQFLDAEKGWVSFLNLHYMKDEKQGGMTSFSPKMHRNTTKAWGSEINTEKISALSKIGYVFPEISHRSFGFQNAFQSYNQNSYFGLNQYNVKHNSFFSNLMYNSIIENVKHKFSTGLNFIYDHFDESVAVNFSKDFTRTDYSFGAFFEYTYDNLDNFSLVGGLRADNHNQMGTFLTPRLHLRYNPWEGSTLRASAGRGKRMANFFTENQQFFASNRNVLFTENSENLYKKPSETAWNYGVSLVQSFYIFSKKAELAIDFYRTEFQEQIVVDMDNSPQQLWFYKLNGKSFSNSLQAELSTTPLKGVDLRMAYKWNETKTSYLSGTYQKALTPEHRFFTNLAYQSPTKKHGYWKFDLTYNWLSKQRFPSTLSNPKAYQMGNYAPDFSTFNAQITKVFSNHFEIYFGGENLGGYKQHHSILAADAPFGNYFDSTLIYAPTFGRMFYTGLRYSIGHPKK</sequence>
<evidence type="ECO:0000256" key="10">
    <source>
        <dbReference type="PROSITE-ProRule" id="PRU01360"/>
    </source>
</evidence>
<dbReference type="InterPro" id="IPR000531">
    <property type="entry name" value="Beta-barrel_TonB"/>
</dbReference>
<dbReference type="PANTHER" id="PTHR30069:SF29">
    <property type="entry name" value="HEMOGLOBIN AND HEMOGLOBIN-HAPTOGLOBIN-BINDING PROTEIN 1-RELATED"/>
    <property type="match status" value="1"/>
</dbReference>
<dbReference type="PANTHER" id="PTHR30069">
    <property type="entry name" value="TONB-DEPENDENT OUTER MEMBRANE RECEPTOR"/>
    <property type="match status" value="1"/>
</dbReference>
<dbReference type="PROSITE" id="PS52016">
    <property type="entry name" value="TONB_DEPENDENT_REC_3"/>
    <property type="match status" value="1"/>
</dbReference>
<dbReference type="Gene3D" id="2.40.170.20">
    <property type="entry name" value="TonB-dependent receptor, beta-barrel domain"/>
    <property type="match status" value="1"/>
</dbReference>
<dbReference type="GO" id="GO:0009279">
    <property type="term" value="C:cell outer membrane"/>
    <property type="evidence" value="ECO:0007669"/>
    <property type="project" value="UniProtKB-SubCell"/>
</dbReference>
<name>A0A0B7HI32_9FLAO</name>
<evidence type="ECO:0000256" key="8">
    <source>
        <dbReference type="ARBA" id="ARBA00023170"/>
    </source>
</evidence>
<evidence type="ECO:0000256" key="4">
    <source>
        <dbReference type="ARBA" id="ARBA00022692"/>
    </source>
</evidence>
<dbReference type="InterPro" id="IPR036942">
    <property type="entry name" value="Beta-barrel_TonB_sf"/>
</dbReference>
<dbReference type="EMBL" id="CDOE01000072">
    <property type="protein sequence ID" value="CEN38920.1"/>
    <property type="molecule type" value="Genomic_DNA"/>
</dbReference>
<accession>A0A0B7HI32</accession>
<keyword evidence="7 10" id="KW-0472">Membrane</keyword>
<evidence type="ECO:0000256" key="7">
    <source>
        <dbReference type="ARBA" id="ARBA00023136"/>
    </source>
</evidence>
<dbReference type="InterPro" id="IPR039426">
    <property type="entry name" value="TonB-dep_rcpt-like"/>
</dbReference>
<dbReference type="Pfam" id="PF07715">
    <property type="entry name" value="Plug"/>
    <property type="match status" value="1"/>
</dbReference>
<keyword evidence="4 10" id="KW-0812">Transmembrane</keyword>
<keyword evidence="9 10" id="KW-0998">Cell outer membrane</keyword>
<protein>
    <submittedName>
        <fullName evidence="12">Uncharacterized protein</fullName>
    </submittedName>
</protein>
<dbReference type="AlphaFoldDB" id="A0A0B7HI32"/>
<evidence type="ECO:0000256" key="3">
    <source>
        <dbReference type="ARBA" id="ARBA00022452"/>
    </source>
</evidence>
<keyword evidence="6 11" id="KW-0798">TonB box</keyword>